<dbReference type="STRING" id="667015.Bacsa_0312"/>
<dbReference type="AlphaFoldDB" id="F0R6Z9"/>
<name>F0R6Z9_PHOSB</name>
<organism evidence="1 2">
    <name type="scientific">Phocaeicola salanitronis (strain DSM 18170 / JCM 13657 / CCUG 60908 / BL78)</name>
    <name type="common">Bacteroides salanitronis</name>
    <dbReference type="NCBI Taxonomy" id="667015"/>
    <lineage>
        <taxon>Bacteria</taxon>
        <taxon>Pseudomonadati</taxon>
        <taxon>Bacteroidota</taxon>
        <taxon>Bacteroidia</taxon>
        <taxon>Bacteroidales</taxon>
        <taxon>Bacteroidaceae</taxon>
        <taxon>Phocaeicola</taxon>
    </lineage>
</organism>
<sequence>MSLTTVLWYQRHLQRFEYMDVLTHFRSIEELTKTLSREQRLLSEMFEKRKLMKFPSGLAIDLVGGNEQRLRKLVDYGVLVESGNAVEIESDYLNFFEEVLNVNEEISVLSVQECINTLKENIGYFLQETNPNRKAGYQDSVRQLLKKTGFRTLKNVVDLKRNMDNAYKQEPNYVIKKKKLENLDEKSHSIRAMIRECEKLMDNEHAFFIMANDPHMAKTCSDVKHDFVEAYHALMEIDRQIISYINQIDLQNQLYKKIRKLKYLQDQLLIKTDTNLVKVLEERNPLWMESRQYNKIRLSLEMLRENDQVVKLLRRIAERNGIQKTARTEAGPLGEEDLQEHIRQLKEVDSAEVWNAFLASSYNLFEFILKYDYKVKRSIEEHATLFCQLVILHPDECRITGEYAIYQDIEYPIIYAK</sequence>
<dbReference type="eggNOG" id="ENOG502Z7N5">
    <property type="taxonomic scope" value="Bacteria"/>
</dbReference>
<dbReference type="EMBL" id="CP002530">
    <property type="protein sequence ID" value="ADY34916.1"/>
    <property type="molecule type" value="Genomic_DNA"/>
</dbReference>
<accession>F0R6Z9</accession>
<reference evidence="1 2" key="1">
    <citation type="journal article" date="2011" name="Stand. Genomic Sci.">
        <title>Complete genome sequence of Bacteroides salanitronis type strain (BL78).</title>
        <authorList>
            <person name="Gronow S."/>
            <person name="Held B."/>
            <person name="Lucas S."/>
            <person name="Lapidus A."/>
            <person name="Del Rio T.G."/>
            <person name="Nolan M."/>
            <person name="Tice H."/>
            <person name="Deshpande S."/>
            <person name="Cheng J.F."/>
            <person name="Pitluck S."/>
            <person name="Liolios K."/>
            <person name="Pagani I."/>
            <person name="Ivanova N."/>
            <person name="Mavromatis K."/>
            <person name="Pati A."/>
            <person name="Tapia R."/>
            <person name="Han C."/>
            <person name="Goodwin L."/>
            <person name="Chen A."/>
            <person name="Palaniappan K."/>
            <person name="Land M."/>
            <person name="Hauser L."/>
            <person name="Chang Y.J."/>
            <person name="Jeffries C.D."/>
            <person name="Brambilla E.M."/>
            <person name="Rohde M."/>
            <person name="Goker M."/>
            <person name="Detter J.C."/>
            <person name="Woyke T."/>
            <person name="Bristow J."/>
            <person name="Markowitz V."/>
            <person name="Hugenholtz P."/>
            <person name="Kyrpides N.C."/>
            <person name="Klenk H.P."/>
            <person name="Eisen J.A."/>
        </authorList>
    </citation>
    <scope>NUCLEOTIDE SEQUENCE [LARGE SCALE GENOMIC DNA]</scope>
    <source>
        <strain evidence="1 2">DSM 18170</strain>
    </source>
</reference>
<dbReference type="HOGENOM" id="CLU_058193_0_0_10"/>
<protein>
    <submittedName>
        <fullName evidence="1">Uncharacterized protein</fullName>
    </submittedName>
</protein>
<evidence type="ECO:0000313" key="1">
    <source>
        <dbReference type="EMBL" id="ADY34916.1"/>
    </source>
</evidence>
<evidence type="ECO:0000313" key="2">
    <source>
        <dbReference type="Proteomes" id="UP000007486"/>
    </source>
</evidence>
<dbReference type="KEGG" id="bsa:Bacsa_0312"/>
<dbReference type="Proteomes" id="UP000007486">
    <property type="component" value="Chromosome"/>
</dbReference>
<proteinExistence type="predicted"/>
<gene>
    <name evidence="1" type="ordered locus">Bacsa_0312</name>
</gene>
<keyword evidence="2" id="KW-1185">Reference proteome</keyword>